<evidence type="ECO:0000256" key="2">
    <source>
        <dbReference type="ARBA" id="ARBA00022525"/>
    </source>
</evidence>
<evidence type="ECO:0000259" key="9">
    <source>
        <dbReference type="PROSITE" id="PS50278"/>
    </source>
</evidence>
<keyword evidence="2" id="KW-0964">Secreted</keyword>
<evidence type="ECO:0000259" key="8">
    <source>
        <dbReference type="PROSITE" id="PS01180"/>
    </source>
</evidence>
<dbReference type="PROSITE" id="PS50278">
    <property type="entry name" value="PDGF_2"/>
    <property type="match status" value="1"/>
</dbReference>
<protein>
    <submittedName>
        <fullName evidence="10">Platelet derived growth factor c</fullName>
    </submittedName>
</protein>
<dbReference type="CDD" id="cd00041">
    <property type="entry name" value="CUB"/>
    <property type="match status" value="1"/>
</dbReference>
<dbReference type="GO" id="GO:0005576">
    <property type="term" value="C:extracellular region"/>
    <property type="evidence" value="ECO:0007669"/>
    <property type="project" value="UniProtKB-SubCell"/>
</dbReference>
<dbReference type="SMART" id="SM00042">
    <property type="entry name" value="CUB"/>
    <property type="match status" value="1"/>
</dbReference>
<comment type="caution">
    <text evidence="7">Lacks conserved residue(s) required for the propagation of feature annotation.</text>
</comment>
<dbReference type="AlphaFoldDB" id="A0A8C4QHK4"/>
<keyword evidence="5" id="KW-0339">Growth factor</keyword>
<dbReference type="InterPro" id="IPR000859">
    <property type="entry name" value="CUB_dom"/>
</dbReference>
<accession>A0A8C4QHK4</accession>
<dbReference type="Proteomes" id="UP000694388">
    <property type="component" value="Unplaced"/>
</dbReference>
<proteinExistence type="predicted"/>
<comment type="subcellular location">
    <subcellularLocation>
        <location evidence="1">Secreted</location>
    </subcellularLocation>
</comment>
<feature type="domain" description="Platelet-derived growth factor (PDGF) family profile" evidence="9">
    <location>
        <begin position="286"/>
        <end position="360"/>
    </location>
</feature>
<evidence type="ECO:0000313" key="11">
    <source>
        <dbReference type="Proteomes" id="UP000694388"/>
    </source>
</evidence>
<dbReference type="Ensembl" id="ENSEBUT00000016042.1">
    <property type="protein sequence ID" value="ENSEBUP00000015466.1"/>
    <property type="gene ID" value="ENSEBUG00000009744.1"/>
</dbReference>
<name>A0A8C4QHK4_EPTBU</name>
<reference evidence="10" key="2">
    <citation type="submission" date="2025-09" db="UniProtKB">
        <authorList>
            <consortium name="Ensembl"/>
        </authorList>
    </citation>
    <scope>IDENTIFICATION</scope>
</reference>
<evidence type="ECO:0000256" key="5">
    <source>
        <dbReference type="ARBA" id="ARBA00023030"/>
    </source>
</evidence>
<feature type="domain" description="CUB" evidence="8">
    <location>
        <begin position="57"/>
        <end position="182"/>
    </location>
</feature>
<dbReference type="InterPro" id="IPR000072">
    <property type="entry name" value="PDGF/VEGF_dom"/>
</dbReference>
<dbReference type="GO" id="GO:0016020">
    <property type="term" value="C:membrane"/>
    <property type="evidence" value="ECO:0007669"/>
    <property type="project" value="InterPro"/>
</dbReference>
<dbReference type="GO" id="GO:0008083">
    <property type="term" value="F:growth factor activity"/>
    <property type="evidence" value="ECO:0007669"/>
    <property type="project" value="UniProtKB-KW"/>
</dbReference>
<dbReference type="PROSITE" id="PS01180">
    <property type="entry name" value="CUB"/>
    <property type="match status" value="1"/>
</dbReference>
<evidence type="ECO:0000256" key="4">
    <source>
        <dbReference type="ARBA" id="ARBA00022737"/>
    </source>
</evidence>
<keyword evidence="4" id="KW-0677">Repeat</keyword>
<keyword evidence="3" id="KW-0165">Cleavage on pair of basic residues</keyword>
<evidence type="ECO:0000256" key="3">
    <source>
        <dbReference type="ARBA" id="ARBA00022685"/>
    </source>
</evidence>
<keyword evidence="6" id="KW-1015">Disulfide bond</keyword>
<evidence type="ECO:0000256" key="6">
    <source>
        <dbReference type="ARBA" id="ARBA00023157"/>
    </source>
</evidence>
<dbReference type="SUPFAM" id="SSF57501">
    <property type="entry name" value="Cystine-knot cytokines"/>
    <property type="match status" value="1"/>
</dbReference>
<dbReference type="SUPFAM" id="SSF49854">
    <property type="entry name" value="Spermadhesin, CUB domain"/>
    <property type="match status" value="1"/>
</dbReference>
<keyword evidence="11" id="KW-1185">Reference proteome</keyword>
<evidence type="ECO:0000256" key="1">
    <source>
        <dbReference type="ARBA" id="ARBA00004613"/>
    </source>
</evidence>
<dbReference type="Pfam" id="PF00431">
    <property type="entry name" value="CUB"/>
    <property type="match status" value="1"/>
</dbReference>
<dbReference type="InterPro" id="IPR029034">
    <property type="entry name" value="Cystine-knot_cytokine"/>
</dbReference>
<reference evidence="10" key="1">
    <citation type="submission" date="2025-08" db="UniProtKB">
        <authorList>
            <consortium name="Ensembl"/>
        </authorList>
    </citation>
    <scope>IDENTIFICATION</scope>
</reference>
<dbReference type="PANTHER" id="PTHR24251">
    <property type="entry name" value="OVOCHYMASE-RELATED"/>
    <property type="match status" value="1"/>
</dbReference>
<organism evidence="10 11">
    <name type="scientific">Eptatretus burgeri</name>
    <name type="common">Inshore hagfish</name>
    <dbReference type="NCBI Taxonomy" id="7764"/>
    <lineage>
        <taxon>Eukaryota</taxon>
        <taxon>Metazoa</taxon>
        <taxon>Chordata</taxon>
        <taxon>Craniata</taxon>
        <taxon>Vertebrata</taxon>
        <taxon>Cyclostomata</taxon>
        <taxon>Myxini</taxon>
        <taxon>Myxiniformes</taxon>
        <taxon>Myxinidae</taxon>
        <taxon>Eptatretinae</taxon>
        <taxon>Eptatretus</taxon>
    </lineage>
</organism>
<dbReference type="InterPro" id="IPR035914">
    <property type="entry name" value="Sperma_CUB_dom_sf"/>
</dbReference>
<sequence>MVGQPRDQNSRGLHTCLWSILGCSYKVSCWYFVLVGLTGEILSQTFLGLAEQAQCSFGRNLLFTAEDELLIVGEPGYVESPVFPRSYPRDITLRWTLRPLRGVLALTFDQLFGLEEPENGICKYDYVQVEEWVAGEQKLLGRWCGRSGGGRLESRAAQVVVLFHSDSYFPSSPGFRLHYAIIEVQKFNVSLADSSPITLEELEGALSEVHSLEDLLFFLQPWNSHQQLLASYEQPADGQESQGAPRRGRAAKLMNGAHDDVRRFACTPHNTTVVLRNELQVSHVVFWPPCVLVPRCVGVCSCCGGEDKKSSPWRHRSFASRGTCSKARCSCEPVQVVLKTHQVRLSLKKVPLAHHEACRCSCEPRDLG</sequence>
<dbReference type="GeneTree" id="ENSGT00940000158645"/>
<dbReference type="Gene3D" id="2.10.90.10">
    <property type="entry name" value="Cystine-knot cytokines"/>
    <property type="match status" value="1"/>
</dbReference>
<dbReference type="PROSITE" id="PS51257">
    <property type="entry name" value="PROKAR_LIPOPROTEIN"/>
    <property type="match status" value="1"/>
</dbReference>
<dbReference type="Gene3D" id="2.60.120.290">
    <property type="entry name" value="Spermadhesin, CUB domain"/>
    <property type="match status" value="1"/>
</dbReference>
<evidence type="ECO:0000313" key="10">
    <source>
        <dbReference type="Ensembl" id="ENSEBUP00000015466.1"/>
    </source>
</evidence>
<evidence type="ECO:0000256" key="7">
    <source>
        <dbReference type="PROSITE-ProRule" id="PRU00059"/>
    </source>
</evidence>